<protein>
    <submittedName>
        <fullName evidence="1">Uncharacterized protein</fullName>
    </submittedName>
</protein>
<organism evidence="1 2">
    <name type="scientific">Morus notabilis</name>
    <dbReference type="NCBI Taxonomy" id="981085"/>
    <lineage>
        <taxon>Eukaryota</taxon>
        <taxon>Viridiplantae</taxon>
        <taxon>Streptophyta</taxon>
        <taxon>Embryophyta</taxon>
        <taxon>Tracheophyta</taxon>
        <taxon>Spermatophyta</taxon>
        <taxon>Magnoliopsida</taxon>
        <taxon>eudicotyledons</taxon>
        <taxon>Gunneridae</taxon>
        <taxon>Pentapetalae</taxon>
        <taxon>rosids</taxon>
        <taxon>fabids</taxon>
        <taxon>Rosales</taxon>
        <taxon>Moraceae</taxon>
        <taxon>Moreae</taxon>
        <taxon>Morus</taxon>
    </lineage>
</organism>
<dbReference type="Proteomes" id="UP000030645">
    <property type="component" value="Unassembled WGS sequence"/>
</dbReference>
<name>W9R3N3_9ROSA</name>
<gene>
    <name evidence="1" type="ORF">L484_003270</name>
</gene>
<accession>W9R3N3</accession>
<evidence type="ECO:0000313" key="1">
    <source>
        <dbReference type="EMBL" id="EXB53835.1"/>
    </source>
</evidence>
<proteinExistence type="predicted"/>
<dbReference type="AlphaFoldDB" id="W9R3N3"/>
<sequence length="175" mass="19689">MTAMNCAEPDFELRLHGLKPDIVFFDLAHWIPKVARGLGSKCVYYSVISPVATGYNMSAGEKTRRWRGKCSRRPASLTSPSSGLSTKRETTWREDLLMGNKLRVGVGVKKCEEAGLFTRESVCKAVRTVMEEDYSDVGREIRANRAKLHKLLLSENLESSCLDDFSEKLQTLLLE</sequence>
<evidence type="ECO:0000313" key="2">
    <source>
        <dbReference type="Proteomes" id="UP000030645"/>
    </source>
</evidence>
<dbReference type="EMBL" id="KE344123">
    <property type="protein sequence ID" value="EXB53835.1"/>
    <property type="molecule type" value="Genomic_DNA"/>
</dbReference>
<keyword evidence="2" id="KW-1185">Reference proteome</keyword>
<reference evidence="2" key="1">
    <citation type="submission" date="2013-01" db="EMBL/GenBank/DDBJ databases">
        <title>Draft Genome Sequence of a Mulberry Tree, Morus notabilis C.K. Schneid.</title>
        <authorList>
            <person name="He N."/>
            <person name="Zhao S."/>
        </authorList>
    </citation>
    <scope>NUCLEOTIDE SEQUENCE</scope>
</reference>